<keyword evidence="2" id="KW-0808">Transferase</keyword>
<protein>
    <submittedName>
        <fullName evidence="2">1,4-alpha-glucan branching enzyme</fullName>
        <ecNumber evidence="2">2.4.1.18</ecNumber>
    </submittedName>
</protein>
<gene>
    <name evidence="2" type="ORF">TDIS_1738</name>
</gene>
<dbReference type="Gene3D" id="2.60.40.10">
    <property type="entry name" value="Immunoglobulins"/>
    <property type="match status" value="1"/>
</dbReference>
<keyword evidence="3" id="KW-1185">Reference proteome</keyword>
<dbReference type="EMBL" id="LWLG01000015">
    <property type="protein sequence ID" value="OAQ20112.1"/>
    <property type="molecule type" value="Genomic_DNA"/>
</dbReference>
<name>A0A179D3R1_9BACT</name>
<dbReference type="Pfam" id="PF16561">
    <property type="entry name" value="AMPK1_CBM"/>
    <property type="match status" value="1"/>
</dbReference>
<dbReference type="OrthoDB" id="9811945at2"/>
<dbReference type="STRING" id="999894.TDIS_1738"/>
<comment type="caution">
    <text evidence="2">The sequence shown here is derived from an EMBL/GenBank/DDBJ whole genome shotgun (WGS) entry which is preliminary data.</text>
</comment>
<proteinExistence type="predicted"/>
<dbReference type="Proteomes" id="UP000078390">
    <property type="component" value="Unassembled WGS sequence"/>
</dbReference>
<dbReference type="GO" id="GO:0003844">
    <property type="term" value="F:1,4-alpha-glucan branching enzyme activity"/>
    <property type="evidence" value="ECO:0007669"/>
    <property type="project" value="UniProtKB-EC"/>
</dbReference>
<dbReference type="RefSeq" id="WP_068671353.1">
    <property type="nucleotide sequence ID" value="NZ_LWLG01000015.1"/>
</dbReference>
<dbReference type="EC" id="2.4.1.18" evidence="2"/>
<dbReference type="InterPro" id="IPR014756">
    <property type="entry name" value="Ig_E-set"/>
</dbReference>
<evidence type="ECO:0000313" key="2">
    <source>
        <dbReference type="EMBL" id="OAQ20112.1"/>
    </source>
</evidence>
<accession>A0A179D3R1</accession>
<feature type="domain" description="AMP-activated protein kinase glycogen-binding" evidence="1">
    <location>
        <begin position="13"/>
        <end position="72"/>
    </location>
</feature>
<reference evidence="2 3" key="1">
    <citation type="submission" date="2016-04" db="EMBL/GenBank/DDBJ databases">
        <title>Genome analysis of Thermosulfurimonas dismutans, the first thermophilic sulfur-disproportionating bacterium of the phylum Thermodesulfobacteria.</title>
        <authorList>
            <person name="Mardanov A.V."/>
            <person name="Beletsky A.V."/>
            <person name="Kadnikov V.V."/>
            <person name="Slobodkin A.I."/>
            <person name="Ravin N.V."/>
        </authorList>
    </citation>
    <scope>NUCLEOTIDE SEQUENCE [LARGE SCALE GENOMIC DNA]</scope>
    <source>
        <strain evidence="2 3">S95</strain>
    </source>
</reference>
<dbReference type="InterPro" id="IPR032640">
    <property type="entry name" value="AMPK1_CBM"/>
</dbReference>
<dbReference type="AlphaFoldDB" id="A0A179D3R1"/>
<dbReference type="SUPFAM" id="SSF81296">
    <property type="entry name" value="E set domains"/>
    <property type="match status" value="1"/>
</dbReference>
<keyword evidence="2" id="KW-0328">Glycosyltransferase</keyword>
<dbReference type="CDD" id="cd07184">
    <property type="entry name" value="E_set_Isoamylase_like_N"/>
    <property type="match status" value="1"/>
</dbReference>
<organism evidence="2 3">
    <name type="scientific">Thermosulfurimonas dismutans</name>
    <dbReference type="NCBI Taxonomy" id="999894"/>
    <lineage>
        <taxon>Bacteria</taxon>
        <taxon>Pseudomonadati</taxon>
        <taxon>Thermodesulfobacteriota</taxon>
        <taxon>Thermodesulfobacteria</taxon>
        <taxon>Thermodesulfobacteriales</taxon>
        <taxon>Thermodesulfobacteriaceae</taxon>
        <taxon>Thermosulfurimonas</taxon>
    </lineage>
</organism>
<dbReference type="InterPro" id="IPR013783">
    <property type="entry name" value="Ig-like_fold"/>
</dbReference>
<sequence>MLNKKAKGKRCWVTFSLRTDGEEAYLVGEWNNWQPEKMRRRKDGTFWLTKQFEAGKSYRFRYLVDGHQWFNDFEADGYCPNPYGSEDCIVRT</sequence>
<evidence type="ECO:0000259" key="1">
    <source>
        <dbReference type="Pfam" id="PF16561"/>
    </source>
</evidence>
<evidence type="ECO:0000313" key="3">
    <source>
        <dbReference type="Proteomes" id="UP000078390"/>
    </source>
</evidence>